<dbReference type="InterPro" id="IPR052631">
    <property type="entry name" value="Paired_homeobox_Bicoid"/>
</dbReference>
<gene>
    <name evidence="5" type="ORF">M407DRAFT_18656</name>
</gene>
<dbReference type="EMBL" id="KN822955">
    <property type="protein sequence ID" value="KIO32341.1"/>
    <property type="molecule type" value="Genomic_DNA"/>
</dbReference>
<protein>
    <recommendedName>
        <fullName evidence="4">Homeobox domain-containing protein</fullName>
    </recommendedName>
</protein>
<feature type="region of interest" description="Disordered" evidence="3">
    <location>
        <begin position="437"/>
        <end position="635"/>
    </location>
</feature>
<dbReference type="SMART" id="SM00389">
    <property type="entry name" value="HOX"/>
    <property type="match status" value="1"/>
</dbReference>
<dbReference type="PANTHER" id="PTHR46255">
    <property type="entry name" value="SHORT STATURE HOMEOBOX"/>
    <property type="match status" value="1"/>
</dbReference>
<dbReference type="GO" id="GO:0005634">
    <property type="term" value="C:nucleus"/>
    <property type="evidence" value="ECO:0007669"/>
    <property type="project" value="UniProtKB-SubCell"/>
</dbReference>
<dbReference type="STRING" id="1051891.A0A0C3QT93"/>
<reference evidence="5 6" key="1">
    <citation type="submission" date="2014-04" db="EMBL/GenBank/DDBJ databases">
        <authorList>
            <consortium name="DOE Joint Genome Institute"/>
            <person name="Kuo A."/>
            <person name="Girlanda M."/>
            <person name="Perotto S."/>
            <person name="Kohler A."/>
            <person name="Nagy L.G."/>
            <person name="Floudas D."/>
            <person name="Copeland A."/>
            <person name="Barry K.W."/>
            <person name="Cichocki N."/>
            <person name="Veneault-Fourrey C."/>
            <person name="LaButti K."/>
            <person name="Lindquist E.A."/>
            <person name="Lipzen A."/>
            <person name="Lundell T."/>
            <person name="Morin E."/>
            <person name="Murat C."/>
            <person name="Sun H."/>
            <person name="Tunlid A."/>
            <person name="Henrissat B."/>
            <person name="Grigoriev I.V."/>
            <person name="Hibbett D.S."/>
            <person name="Martin F."/>
            <person name="Nordberg H.P."/>
            <person name="Cantor M.N."/>
            <person name="Hua S.X."/>
        </authorList>
    </citation>
    <scope>NUCLEOTIDE SEQUENCE [LARGE SCALE GENOMIC DNA]</scope>
    <source>
        <strain evidence="5 6">MUT 4182</strain>
    </source>
</reference>
<keyword evidence="1 2" id="KW-0238">DNA-binding</keyword>
<dbReference type="CDD" id="cd00086">
    <property type="entry name" value="homeodomain"/>
    <property type="match status" value="1"/>
</dbReference>
<feature type="region of interest" description="Disordered" evidence="3">
    <location>
        <begin position="1"/>
        <end position="155"/>
    </location>
</feature>
<accession>A0A0C3QT93</accession>
<evidence type="ECO:0000313" key="6">
    <source>
        <dbReference type="Proteomes" id="UP000054248"/>
    </source>
</evidence>
<feature type="region of interest" description="Disordered" evidence="3">
    <location>
        <begin position="178"/>
        <end position="254"/>
    </location>
</feature>
<feature type="compositionally biased region" description="Polar residues" evidence="3">
    <location>
        <begin position="335"/>
        <end position="344"/>
    </location>
</feature>
<sequence>MGPPRSTPHSARLSRSPSPTSGPHLPLQTLINTPATTTTSTPQQGLAADLVVSGGPASVRDPRATAGSPQNPSQPGPLLQLSTAPPHPPPAPVASPTSTLPPSSFRFPPGRLTRAQSRSFNSLGTTTPPPDQRSQRDFGSTSSLDTTGSSSAIHIQSLGRGSHVSLPDVGLADLSVASGTSRSSRLAAQGVGRNAVADNRSHGMSDDEDEDEDEHYGYHGVAPASGASDADSEGSTRRRRSLAEHAHAGPRERLLLPTTELELFHAKKKRTRVLPTAHQSAELNKLLAETPFPSTARREELGRRIGLSARKVQVWFQNRRQKARREKEEAAMKQQSASTSTSVSGRPESPSLAPHSPRHGHARMAALPHPPSSWNPPLAPGAGINYPPRSEYTLQPAATHFGHLTPGSSPYQLRPVDVAPEPITEYGMVPVYRRHSPRAQSWSGGDPRDPALGPIPHLSFNREHQRSSTHAEAERFTSVERPYGRPASPPSSFHPYAASAEARRRRSPSRRIVQSRPPSPRGVPSRPTSPFDGPSTAASEALTQDVRLPPLNLPPGSPASPLLGLHEPRRSLDRVALSPPYPPSISHAGSASTSLDRRIGDAASQQQQLTPAVRPAEVAQSATHSTAYPPPFTLQPEPLWDRHAVPDYFQPRRLSWPSQIALRTSSVHPAPDPPAAQQPIRLPWPVSGPTEYVASLPPSRPSSPRARR</sequence>
<dbReference type="PANTHER" id="PTHR46255:SF3">
    <property type="entry name" value="HOMEOBOX DOMAIN-CONTAINING PROTEIN"/>
    <property type="match status" value="1"/>
</dbReference>
<keyword evidence="1 2" id="KW-0371">Homeobox</keyword>
<dbReference type="InterPro" id="IPR001356">
    <property type="entry name" value="HD"/>
</dbReference>
<evidence type="ECO:0000313" key="5">
    <source>
        <dbReference type="EMBL" id="KIO32341.1"/>
    </source>
</evidence>
<feature type="compositionally biased region" description="Basic and acidic residues" evidence="3">
    <location>
        <begin position="460"/>
        <end position="478"/>
    </location>
</feature>
<name>A0A0C3QT93_9AGAM</name>
<dbReference type="OrthoDB" id="6159439at2759"/>
<feature type="DNA-binding region" description="Homeobox" evidence="1">
    <location>
        <begin position="268"/>
        <end position="327"/>
    </location>
</feature>
<dbReference type="GO" id="GO:1990837">
    <property type="term" value="F:sequence-specific double-stranded DNA binding"/>
    <property type="evidence" value="ECO:0007669"/>
    <property type="project" value="TreeGrafter"/>
</dbReference>
<reference evidence="6" key="2">
    <citation type="submission" date="2015-01" db="EMBL/GenBank/DDBJ databases">
        <title>Evolutionary Origins and Diversification of the Mycorrhizal Mutualists.</title>
        <authorList>
            <consortium name="DOE Joint Genome Institute"/>
            <consortium name="Mycorrhizal Genomics Consortium"/>
            <person name="Kohler A."/>
            <person name="Kuo A."/>
            <person name="Nagy L.G."/>
            <person name="Floudas D."/>
            <person name="Copeland A."/>
            <person name="Barry K.W."/>
            <person name="Cichocki N."/>
            <person name="Veneault-Fourrey C."/>
            <person name="LaButti K."/>
            <person name="Lindquist E.A."/>
            <person name="Lipzen A."/>
            <person name="Lundell T."/>
            <person name="Morin E."/>
            <person name="Murat C."/>
            <person name="Riley R."/>
            <person name="Ohm R."/>
            <person name="Sun H."/>
            <person name="Tunlid A."/>
            <person name="Henrissat B."/>
            <person name="Grigoriev I.V."/>
            <person name="Hibbett D.S."/>
            <person name="Martin F."/>
        </authorList>
    </citation>
    <scope>NUCLEOTIDE SEQUENCE [LARGE SCALE GENOMIC DNA]</scope>
    <source>
        <strain evidence="6">MUT 4182</strain>
    </source>
</reference>
<feature type="compositionally biased region" description="Low complexity" evidence="3">
    <location>
        <begin position="29"/>
        <end position="41"/>
    </location>
</feature>
<evidence type="ECO:0000256" key="1">
    <source>
        <dbReference type="PROSITE-ProRule" id="PRU00108"/>
    </source>
</evidence>
<dbReference type="PROSITE" id="PS50071">
    <property type="entry name" value="HOMEOBOX_2"/>
    <property type="match status" value="1"/>
</dbReference>
<dbReference type="SUPFAM" id="SSF46689">
    <property type="entry name" value="Homeodomain-like"/>
    <property type="match status" value="1"/>
</dbReference>
<feature type="region of interest" description="Disordered" evidence="3">
    <location>
        <begin position="664"/>
        <end position="708"/>
    </location>
</feature>
<dbReference type="HOGENOM" id="CLU_389892_0_0_1"/>
<feature type="compositionally biased region" description="Polar residues" evidence="3">
    <location>
        <begin position="7"/>
        <end position="21"/>
    </location>
</feature>
<feature type="compositionally biased region" description="Low complexity" evidence="3">
    <location>
        <begin position="139"/>
        <end position="151"/>
    </location>
</feature>
<feature type="compositionally biased region" description="Pro residues" evidence="3">
    <location>
        <begin position="368"/>
        <end position="379"/>
    </location>
</feature>
<dbReference type="Pfam" id="PF00046">
    <property type="entry name" value="Homeodomain"/>
    <property type="match status" value="1"/>
</dbReference>
<evidence type="ECO:0000256" key="2">
    <source>
        <dbReference type="RuleBase" id="RU000682"/>
    </source>
</evidence>
<dbReference type="Gene3D" id="1.10.10.60">
    <property type="entry name" value="Homeodomain-like"/>
    <property type="match status" value="1"/>
</dbReference>
<organism evidence="5 6">
    <name type="scientific">Tulasnella calospora MUT 4182</name>
    <dbReference type="NCBI Taxonomy" id="1051891"/>
    <lineage>
        <taxon>Eukaryota</taxon>
        <taxon>Fungi</taxon>
        <taxon>Dikarya</taxon>
        <taxon>Basidiomycota</taxon>
        <taxon>Agaricomycotina</taxon>
        <taxon>Agaricomycetes</taxon>
        <taxon>Cantharellales</taxon>
        <taxon>Tulasnellaceae</taxon>
        <taxon>Tulasnella</taxon>
    </lineage>
</organism>
<feature type="region of interest" description="Disordered" evidence="3">
    <location>
        <begin position="318"/>
        <end position="391"/>
    </location>
</feature>
<dbReference type="GO" id="GO:0000981">
    <property type="term" value="F:DNA-binding transcription factor activity, RNA polymerase II-specific"/>
    <property type="evidence" value="ECO:0007669"/>
    <property type="project" value="TreeGrafter"/>
</dbReference>
<feature type="compositionally biased region" description="Basic and acidic residues" evidence="3">
    <location>
        <begin position="241"/>
        <end position="254"/>
    </location>
</feature>
<feature type="domain" description="Homeobox" evidence="4">
    <location>
        <begin position="266"/>
        <end position="326"/>
    </location>
</feature>
<dbReference type="AlphaFoldDB" id="A0A0C3QT93"/>
<dbReference type="InterPro" id="IPR009057">
    <property type="entry name" value="Homeodomain-like_sf"/>
</dbReference>
<comment type="subcellular location">
    <subcellularLocation>
        <location evidence="1 2">Nucleus</location>
    </subcellularLocation>
</comment>
<keyword evidence="6" id="KW-1185">Reference proteome</keyword>
<keyword evidence="1 2" id="KW-0539">Nucleus</keyword>
<feature type="compositionally biased region" description="Low complexity" evidence="3">
    <location>
        <begin position="510"/>
        <end position="530"/>
    </location>
</feature>
<dbReference type="Proteomes" id="UP000054248">
    <property type="component" value="Unassembled WGS sequence"/>
</dbReference>
<proteinExistence type="predicted"/>
<feature type="compositionally biased region" description="Polar residues" evidence="3">
    <location>
        <begin position="114"/>
        <end position="126"/>
    </location>
</feature>
<evidence type="ECO:0000256" key="3">
    <source>
        <dbReference type="SAM" id="MobiDB-lite"/>
    </source>
</evidence>
<feature type="compositionally biased region" description="Low complexity" evidence="3">
    <location>
        <begin position="94"/>
        <end position="109"/>
    </location>
</feature>
<evidence type="ECO:0000259" key="4">
    <source>
        <dbReference type="PROSITE" id="PS50071"/>
    </source>
</evidence>